<name>A0A484N423_9ASTE</name>
<dbReference type="Proteomes" id="UP000595140">
    <property type="component" value="Unassembled WGS sequence"/>
</dbReference>
<protein>
    <submittedName>
        <fullName evidence="2">Uncharacterized protein</fullName>
    </submittedName>
</protein>
<evidence type="ECO:0000256" key="1">
    <source>
        <dbReference type="SAM" id="MobiDB-lite"/>
    </source>
</evidence>
<dbReference type="AlphaFoldDB" id="A0A484N423"/>
<accession>A0A484N423</accession>
<proteinExistence type="predicted"/>
<evidence type="ECO:0000313" key="3">
    <source>
        <dbReference type="Proteomes" id="UP000595140"/>
    </source>
</evidence>
<dbReference type="EMBL" id="OOIL02005488">
    <property type="protein sequence ID" value="VFQ95018.1"/>
    <property type="molecule type" value="Genomic_DNA"/>
</dbReference>
<organism evidence="2 3">
    <name type="scientific">Cuscuta campestris</name>
    <dbReference type="NCBI Taxonomy" id="132261"/>
    <lineage>
        <taxon>Eukaryota</taxon>
        <taxon>Viridiplantae</taxon>
        <taxon>Streptophyta</taxon>
        <taxon>Embryophyta</taxon>
        <taxon>Tracheophyta</taxon>
        <taxon>Spermatophyta</taxon>
        <taxon>Magnoliopsida</taxon>
        <taxon>eudicotyledons</taxon>
        <taxon>Gunneridae</taxon>
        <taxon>Pentapetalae</taxon>
        <taxon>asterids</taxon>
        <taxon>lamiids</taxon>
        <taxon>Solanales</taxon>
        <taxon>Convolvulaceae</taxon>
        <taxon>Cuscuteae</taxon>
        <taxon>Cuscuta</taxon>
        <taxon>Cuscuta subgen. Grammica</taxon>
        <taxon>Cuscuta sect. Cleistogrammica</taxon>
    </lineage>
</organism>
<gene>
    <name evidence="2" type="ORF">CCAM_LOCUS36794</name>
</gene>
<feature type="region of interest" description="Disordered" evidence="1">
    <location>
        <begin position="37"/>
        <end position="60"/>
    </location>
</feature>
<feature type="compositionally biased region" description="Low complexity" evidence="1">
    <location>
        <begin position="40"/>
        <end position="49"/>
    </location>
</feature>
<keyword evidence="3" id="KW-1185">Reference proteome</keyword>
<sequence>MECGLYGFLLLRIRIKYTPSVSSFPTIPDQFVGDADVELTPESNNPTNANEEEEETKNGEVFGTLNYCGTVMMVRKST</sequence>
<reference evidence="2 3" key="1">
    <citation type="submission" date="2018-04" db="EMBL/GenBank/DDBJ databases">
        <authorList>
            <person name="Vogel A."/>
        </authorList>
    </citation>
    <scope>NUCLEOTIDE SEQUENCE [LARGE SCALE GENOMIC DNA]</scope>
</reference>
<evidence type="ECO:0000313" key="2">
    <source>
        <dbReference type="EMBL" id="VFQ95018.1"/>
    </source>
</evidence>